<dbReference type="KEGG" id="npi:G7071_03965"/>
<dbReference type="Proteomes" id="UP000502035">
    <property type="component" value="Chromosome"/>
</dbReference>
<dbReference type="GO" id="GO:0003677">
    <property type="term" value="F:DNA binding"/>
    <property type="evidence" value="ECO:0007669"/>
    <property type="project" value="InterPro"/>
</dbReference>
<evidence type="ECO:0000313" key="4">
    <source>
        <dbReference type="Proteomes" id="UP000502035"/>
    </source>
</evidence>
<feature type="compositionally biased region" description="Basic and acidic residues" evidence="1">
    <location>
        <begin position="18"/>
        <end position="32"/>
    </location>
</feature>
<proteinExistence type="predicted"/>
<protein>
    <submittedName>
        <fullName evidence="3">Recombinase family protein</fullName>
    </submittedName>
</protein>
<dbReference type="Gene3D" id="3.40.50.1390">
    <property type="entry name" value="Resolvase, N-terminal catalytic domain"/>
    <property type="match status" value="1"/>
</dbReference>
<dbReference type="RefSeq" id="WP_166315131.1">
    <property type="nucleotide sequence ID" value="NZ_CP049866.1"/>
</dbReference>
<dbReference type="SMART" id="SM00857">
    <property type="entry name" value="Resolvase"/>
    <property type="match status" value="1"/>
</dbReference>
<evidence type="ECO:0000256" key="1">
    <source>
        <dbReference type="SAM" id="MobiDB-lite"/>
    </source>
</evidence>
<keyword evidence="4" id="KW-1185">Reference proteome</keyword>
<dbReference type="EMBL" id="CP049866">
    <property type="protein sequence ID" value="QIK74701.1"/>
    <property type="molecule type" value="Genomic_DNA"/>
</dbReference>
<feature type="domain" description="Resolvase/invertase-type recombinase catalytic" evidence="2">
    <location>
        <begin position="36"/>
        <end position="141"/>
    </location>
</feature>
<name>A0A6G7YDI4_9ACTN</name>
<dbReference type="InterPro" id="IPR036162">
    <property type="entry name" value="Resolvase-like_N_sf"/>
</dbReference>
<reference evidence="3 4" key="1">
    <citation type="submission" date="2020-03" db="EMBL/GenBank/DDBJ databases">
        <title>Nocardioides sp. nov., isolated from fish.</title>
        <authorList>
            <person name="Hyun D.-W."/>
            <person name="Bae J.-W."/>
        </authorList>
    </citation>
    <scope>NUCLEOTIDE SEQUENCE [LARGE SCALE GENOMIC DNA]</scope>
    <source>
        <strain evidence="3 4">HDW12A</strain>
    </source>
</reference>
<dbReference type="AlphaFoldDB" id="A0A6G7YDI4"/>
<dbReference type="InterPro" id="IPR006119">
    <property type="entry name" value="Resolv_N"/>
</dbReference>
<gene>
    <name evidence="3" type="ORF">G7071_03965</name>
</gene>
<feature type="compositionally biased region" description="Basic and acidic residues" evidence="1">
    <location>
        <begin position="1"/>
        <end position="10"/>
    </location>
</feature>
<accession>A0A6G7YDI4</accession>
<feature type="region of interest" description="Disordered" evidence="1">
    <location>
        <begin position="1"/>
        <end position="32"/>
    </location>
</feature>
<dbReference type="GO" id="GO:0000150">
    <property type="term" value="F:DNA strand exchange activity"/>
    <property type="evidence" value="ECO:0007669"/>
    <property type="project" value="InterPro"/>
</dbReference>
<organism evidence="3 4">
    <name type="scientific">Nocardioides piscis</name>
    <dbReference type="NCBI Taxonomy" id="2714938"/>
    <lineage>
        <taxon>Bacteria</taxon>
        <taxon>Bacillati</taxon>
        <taxon>Actinomycetota</taxon>
        <taxon>Actinomycetes</taxon>
        <taxon>Propionibacteriales</taxon>
        <taxon>Nocardioidaceae</taxon>
        <taxon>Nocardioides</taxon>
    </lineage>
</organism>
<dbReference type="SUPFAM" id="SSF53041">
    <property type="entry name" value="Resolvase-like"/>
    <property type="match status" value="1"/>
</dbReference>
<sequence>MTTPDPRDEAAAAVSSRQLEHAPDRTPDGPERVRRAVIYARGPSLHAVKSQIDECRREAQRRAITVVAEASDVGALGDLSSSRPGWDRVASLIRADAVDLVMSTDITRITRRWVDMAVLLSLHRSHGIDFLSVSVKPKERPVDTCEGPVNRPHQSP</sequence>
<evidence type="ECO:0000259" key="2">
    <source>
        <dbReference type="SMART" id="SM00857"/>
    </source>
</evidence>
<dbReference type="Pfam" id="PF00239">
    <property type="entry name" value="Resolvase"/>
    <property type="match status" value="1"/>
</dbReference>
<evidence type="ECO:0000313" key="3">
    <source>
        <dbReference type="EMBL" id="QIK74701.1"/>
    </source>
</evidence>